<dbReference type="Proteomes" id="UP000028701">
    <property type="component" value="Unassembled WGS sequence"/>
</dbReference>
<dbReference type="InterPro" id="IPR004291">
    <property type="entry name" value="Transposase_IS66_central"/>
</dbReference>
<dbReference type="InterPro" id="IPR039552">
    <property type="entry name" value="IS66_C"/>
</dbReference>
<dbReference type="PANTHER" id="PTHR33678">
    <property type="entry name" value="BLL1576 PROTEIN"/>
    <property type="match status" value="1"/>
</dbReference>
<dbReference type="eggNOG" id="COG2433">
    <property type="taxonomic scope" value="Bacteria"/>
</dbReference>
<dbReference type="PANTHER" id="PTHR33678:SF1">
    <property type="entry name" value="BLL1576 PROTEIN"/>
    <property type="match status" value="1"/>
</dbReference>
<comment type="caution">
    <text evidence="3">The sequence shown here is derived from an EMBL/GenBank/DDBJ whole genome shotgun (WGS) entry which is preliminary data.</text>
</comment>
<dbReference type="Pfam" id="PF03050">
    <property type="entry name" value="DDE_Tnp_IS66"/>
    <property type="match status" value="1"/>
</dbReference>
<dbReference type="InterPro" id="IPR052344">
    <property type="entry name" value="Transposase-related"/>
</dbReference>
<name>A0A081D3M4_9HYPH</name>
<feature type="domain" description="Transposase IS66 central" evidence="1">
    <location>
        <begin position="2"/>
        <end position="136"/>
    </location>
</feature>
<accession>A0A081D3M4</accession>
<protein>
    <submittedName>
        <fullName evidence="3">Putative transposase</fullName>
    </submittedName>
</protein>
<dbReference type="AlphaFoldDB" id="A0A081D3M4"/>
<dbReference type="EMBL" id="BBJU01000052">
    <property type="protein sequence ID" value="GAK73520.1"/>
    <property type="molecule type" value="Genomic_DNA"/>
</dbReference>
<gene>
    <name evidence="3" type="ORF">RRU01S_52_00020</name>
</gene>
<evidence type="ECO:0000313" key="4">
    <source>
        <dbReference type="Proteomes" id="UP000028701"/>
    </source>
</evidence>
<sequence>MLAYCWSHSRRRFYELHVSDSSKIATETVELMAKLWQVEETARGQSPDARVAVRQTTSAAVVTELFALWQTTLPRISGKSKLAEAIRYATSRRSIFERFLTDGRIELDNNIVERAIRPQTITRKNSLFAGSDGGGRTWATIATLLQTAKMNNVDPQSWLTQTLERIANGWPSSDLDALMPWNYTR</sequence>
<evidence type="ECO:0000259" key="1">
    <source>
        <dbReference type="Pfam" id="PF03050"/>
    </source>
</evidence>
<organism evidence="3 4">
    <name type="scientific">Agrobacterium rubi TR3 = NBRC 13261</name>
    <dbReference type="NCBI Taxonomy" id="1368415"/>
    <lineage>
        <taxon>Bacteria</taxon>
        <taxon>Pseudomonadati</taxon>
        <taxon>Pseudomonadota</taxon>
        <taxon>Alphaproteobacteria</taxon>
        <taxon>Hyphomicrobiales</taxon>
        <taxon>Rhizobiaceae</taxon>
        <taxon>Rhizobium/Agrobacterium group</taxon>
        <taxon>Agrobacterium</taxon>
    </lineage>
</organism>
<evidence type="ECO:0000259" key="2">
    <source>
        <dbReference type="Pfam" id="PF13817"/>
    </source>
</evidence>
<reference evidence="3 4" key="1">
    <citation type="submission" date="2014-08" db="EMBL/GenBank/DDBJ databases">
        <title>Whole genome shotgun sequence of Rhizobium rubi NBRC 13261.</title>
        <authorList>
            <person name="Katano-Makiyama Y."/>
            <person name="Hosoyama A."/>
            <person name="Hashimoto M."/>
            <person name="Hosoyama Y."/>
            <person name="Noguchi M."/>
            <person name="Tsuchikane K."/>
            <person name="Uohara A."/>
            <person name="Ohji S."/>
            <person name="Ichikawa N."/>
            <person name="Kimura A."/>
            <person name="Yamazoe A."/>
            <person name="Fujita N."/>
        </authorList>
    </citation>
    <scope>NUCLEOTIDE SEQUENCE [LARGE SCALE GENOMIC DNA]</scope>
    <source>
        <strain evidence="3 4">NBRC 13261</strain>
    </source>
</reference>
<dbReference type="Pfam" id="PF13817">
    <property type="entry name" value="DDE_Tnp_IS66_C"/>
    <property type="match status" value="1"/>
</dbReference>
<feature type="domain" description="Transposase IS66 C-terminal" evidence="2">
    <location>
        <begin position="143"/>
        <end position="181"/>
    </location>
</feature>
<proteinExistence type="predicted"/>
<evidence type="ECO:0000313" key="3">
    <source>
        <dbReference type="EMBL" id="GAK73520.1"/>
    </source>
</evidence>